<gene>
    <name evidence="1" type="ORF">GTH32_06080</name>
</gene>
<dbReference type="RefSeq" id="WP_163084360.1">
    <property type="nucleotide sequence ID" value="NZ_JAAAWN010000006.1"/>
</dbReference>
<dbReference type="PRINTS" id="PR00413">
    <property type="entry name" value="HADHALOGNASE"/>
</dbReference>
<dbReference type="GO" id="GO:0008253">
    <property type="term" value="F:5'-nucleotidase activity"/>
    <property type="evidence" value="ECO:0007669"/>
    <property type="project" value="UniProtKB-EC"/>
</dbReference>
<dbReference type="Proteomes" id="UP000470213">
    <property type="component" value="Unassembled WGS sequence"/>
</dbReference>
<dbReference type="SFLD" id="SFLDS00003">
    <property type="entry name" value="Haloacid_Dehalogenase"/>
    <property type="match status" value="1"/>
</dbReference>
<sequence length="234" mass="27021">MPFLPWNEIDTVLLDMDGTLVDLHYDNQFWLHHLPKRLAELRGISPAQSQAEMSKRYEAVFGQIQWYCLDYWAESLELNLEKEFLPLKRELAHLLALRDDTIPFLQALHASGREVVLVTNAHPHSLALKLEFTQLNEHIDTLISTHEFGVTKESQLLWQKLHKRLNFDPARTLFVDDSLPILGAAQQFGIKHLLAVDNPDSTLPNRNIDEFPAVTDYRLMLDDINAHPVEQNND</sequence>
<dbReference type="EC" id="3.1.3.5" evidence="1"/>
<protein>
    <submittedName>
        <fullName evidence="1">GMP/IMP nucleotidase</fullName>
        <ecNumber evidence="1">3.1.3.5</ecNumber>
    </submittedName>
</protein>
<dbReference type="AlphaFoldDB" id="A0A7X5RKI4"/>
<name>A0A7X5RKI4_9ALTE</name>
<dbReference type="GO" id="GO:0008967">
    <property type="term" value="F:phosphoglycolate phosphatase activity"/>
    <property type="evidence" value="ECO:0007669"/>
    <property type="project" value="TreeGrafter"/>
</dbReference>
<dbReference type="NCBIfam" id="NF011564">
    <property type="entry name" value="PRK14988.1"/>
    <property type="match status" value="1"/>
</dbReference>
<reference evidence="1 2" key="1">
    <citation type="submission" date="2020-01" db="EMBL/GenBank/DDBJ databases">
        <authorList>
            <person name="Chen J."/>
            <person name="Zhu S."/>
            <person name="Yang J."/>
        </authorList>
    </citation>
    <scope>NUCLEOTIDE SEQUENCE [LARGE SCALE GENOMIC DNA]</scope>
    <source>
        <strain evidence="1 2">345S023</strain>
    </source>
</reference>
<dbReference type="PANTHER" id="PTHR43434">
    <property type="entry name" value="PHOSPHOGLYCOLATE PHOSPHATASE"/>
    <property type="match status" value="1"/>
</dbReference>
<dbReference type="InterPro" id="IPR036412">
    <property type="entry name" value="HAD-like_sf"/>
</dbReference>
<dbReference type="Gene3D" id="3.40.50.1000">
    <property type="entry name" value="HAD superfamily/HAD-like"/>
    <property type="match status" value="1"/>
</dbReference>
<accession>A0A7X5RKI4</accession>
<dbReference type="EMBL" id="JAAAWN010000006">
    <property type="protein sequence ID" value="NDV90766.1"/>
    <property type="molecule type" value="Genomic_DNA"/>
</dbReference>
<dbReference type="GO" id="GO:0006281">
    <property type="term" value="P:DNA repair"/>
    <property type="evidence" value="ECO:0007669"/>
    <property type="project" value="TreeGrafter"/>
</dbReference>
<dbReference type="GO" id="GO:0005829">
    <property type="term" value="C:cytosol"/>
    <property type="evidence" value="ECO:0007669"/>
    <property type="project" value="TreeGrafter"/>
</dbReference>
<keyword evidence="1" id="KW-0378">Hydrolase</keyword>
<dbReference type="InterPro" id="IPR050155">
    <property type="entry name" value="HAD-like_hydrolase_sf"/>
</dbReference>
<dbReference type="NCBIfam" id="TIGR01509">
    <property type="entry name" value="HAD-SF-IA-v3"/>
    <property type="match status" value="1"/>
</dbReference>
<keyword evidence="2" id="KW-1185">Reference proteome</keyword>
<dbReference type="Pfam" id="PF00702">
    <property type="entry name" value="Hydrolase"/>
    <property type="match status" value="1"/>
</dbReference>
<dbReference type="CDD" id="cd01427">
    <property type="entry name" value="HAD_like"/>
    <property type="match status" value="1"/>
</dbReference>
<evidence type="ECO:0000313" key="1">
    <source>
        <dbReference type="EMBL" id="NDV90766.1"/>
    </source>
</evidence>
<evidence type="ECO:0000313" key="2">
    <source>
        <dbReference type="Proteomes" id="UP000470213"/>
    </source>
</evidence>
<dbReference type="InterPro" id="IPR006439">
    <property type="entry name" value="HAD-SF_hydro_IA"/>
</dbReference>
<comment type="caution">
    <text evidence="1">The sequence shown here is derived from an EMBL/GenBank/DDBJ whole genome shotgun (WGS) entry which is preliminary data.</text>
</comment>
<dbReference type="PANTHER" id="PTHR43434:SF3">
    <property type="entry name" value="GMP_IMP NUCLEOTIDASE YRFG"/>
    <property type="match status" value="1"/>
</dbReference>
<organism evidence="1 2">
    <name type="scientific">Alteromonas profundi</name>
    <dbReference type="NCBI Taxonomy" id="2696062"/>
    <lineage>
        <taxon>Bacteria</taxon>
        <taxon>Pseudomonadati</taxon>
        <taxon>Pseudomonadota</taxon>
        <taxon>Gammaproteobacteria</taxon>
        <taxon>Alteromonadales</taxon>
        <taxon>Alteromonadaceae</taxon>
        <taxon>Alteromonas/Salinimonas group</taxon>
        <taxon>Alteromonas</taxon>
    </lineage>
</organism>
<dbReference type="SUPFAM" id="SSF56784">
    <property type="entry name" value="HAD-like"/>
    <property type="match status" value="1"/>
</dbReference>
<dbReference type="InterPro" id="IPR023214">
    <property type="entry name" value="HAD_sf"/>
</dbReference>
<proteinExistence type="predicted"/>
<dbReference type="SFLD" id="SFLDG01129">
    <property type="entry name" value="C1.5:_HAD__Beta-PGM__Phosphata"/>
    <property type="match status" value="1"/>
</dbReference>